<organism evidence="2 3">
    <name type="scientific">Parendozoicomonas callyspongiae</name>
    <dbReference type="NCBI Taxonomy" id="2942213"/>
    <lineage>
        <taxon>Bacteria</taxon>
        <taxon>Pseudomonadati</taxon>
        <taxon>Pseudomonadota</taxon>
        <taxon>Gammaproteobacteria</taxon>
        <taxon>Oceanospirillales</taxon>
        <taxon>Endozoicomonadaceae</taxon>
        <taxon>Parendozoicomonas</taxon>
    </lineage>
</organism>
<proteinExistence type="predicted"/>
<gene>
    <name evidence="2" type="ORF">M3P05_19620</name>
</gene>
<dbReference type="EMBL" id="JAMFLX010000047">
    <property type="protein sequence ID" value="MCL6272133.1"/>
    <property type="molecule type" value="Genomic_DNA"/>
</dbReference>
<feature type="compositionally biased region" description="Polar residues" evidence="1">
    <location>
        <begin position="1"/>
        <end position="17"/>
    </location>
</feature>
<protein>
    <submittedName>
        <fullName evidence="2">Uncharacterized protein</fullName>
    </submittedName>
</protein>
<reference evidence="2 3" key="1">
    <citation type="submission" date="2022-05" db="EMBL/GenBank/DDBJ databases">
        <authorList>
            <person name="Park J.-S."/>
        </authorList>
    </citation>
    <scope>NUCLEOTIDE SEQUENCE [LARGE SCALE GENOMIC DNA]</scope>
    <source>
        <strain evidence="2 3">2012CJ34-2</strain>
    </source>
</reference>
<sequence>MQSSPTTEKKTFVQTELTEPLSVAATTTSASASDPSEATVTVRPPEELKSHMPRQGEDGTGGGATDISGREMEAAEAEVRIGCPLSRDAFEGRNLLLRCVTQESRFADKVVMQFLDLLSAKELQLLARELKVRRGSQAGLDVLVEPKQAAAKKLLGVGSSDDTYIEAKKEISQKMVLRLNRDKENFLNFVSQVLEADHSTYQKFVNAVTTKGEFAELRERIDLQDKSSHRVTHKGILGLSVPVFTQCTVGSGNYSDPIPGQNVGDLVQCLLPATKRLPPAAGLVRQTSNPMEGDKTYYPPAVQVTFEIADQDGRLVKTELLHGVQVSDTSESFDKAVEKYLDKEESTRQFCQHLISLETIHKALSIATQHLRYQLDTNTNHAAEERDSYIVRVVKVDDDRVLVCCERKFSQFAKLGKITKKWKCKYGNGSLKLAVMFKKSGICLHPCWVDIKYHDDVNTVPLERKSLEASVKANGKRESTTVRWSSELSLASLSATKTAQSKEEFSRVKPVKTGQWLVCTDMDLLGKISLMETNMNLFLDGWEKKINAAEFSARSGEVDFRRTLNTGKIFKSIDPDDDKDFVMLKSDHKDIDPGLIRRSLSTQLKSAKTRRRDLTNRCKLVYSKFDQDDTAPLKVDASLFEDGEQGLLKKLIAFYDESRVWHKATNKDLLKRMQSDLHSMSNEEIKSELEWCRSTYHQSYEVLHPFRGDPMFSKDEDGKEITIIGEGVDIKGKLHFHERTDDPEVNKKRASREKAFQLFSQQTFVYNNAFSRFRRQYETALKNEFDARGAASQKPVQPVQV</sequence>
<name>A0ABT0PL89_9GAMM</name>
<evidence type="ECO:0000313" key="2">
    <source>
        <dbReference type="EMBL" id="MCL6272133.1"/>
    </source>
</evidence>
<feature type="compositionally biased region" description="Low complexity" evidence="1">
    <location>
        <begin position="22"/>
        <end position="39"/>
    </location>
</feature>
<dbReference type="Proteomes" id="UP001203338">
    <property type="component" value="Unassembled WGS sequence"/>
</dbReference>
<evidence type="ECO:0000256" key="1">
    <source>
        <dbReference type="SAM" id="MobiDB-lite"/>
    </source>
</evidence>
<keyword evidence="3" id="KW-1185">Reference proteome</keyword>
<dbReference type="RefSeq" id="WP_249701817.1">
    <property type="nucleotide sequence ID" value="NZ_JAMFLX010000047.1"/>
</dbReference>
<evidence type="ECO:0000313" key="3">
    <source>
        <dbReference type="Proteomes" id="UP001203338"/>
    </source>
</evidence>
<feature type="compositionally biased region" description="Basic and acidic residues" evidence="1">
    <location>
        <begin position="44"/>
        <end position="57"/>
    </location>
</feature>
<accession>A0ABT0PL89</accession>
<feature type="region of interest" description="Disordered" evidence="1">
    <location>
        <begin position="1"/>
        <end position="73"/>
    </location>
</feature>
<comment type="caution">
    <text evidence="2">The sequence shown here is derived from an EMBL/GenBank/DDBJ whole genome shotgun (WGS) entry which is preliminary data.</text>
</comment>